<name>L8N1L2_9CYAN</name>
<evidence type="ECO:0000313" key="1">
    <source>
        <dbReference type="EMBL" id="ELS32620.1"/>
    </source>
</evidence>
<dbReference type="AlphaFoldDB" id="L8N1L2"/>
<protein>
    <submittedName>
        <fullName evidence="1">Uncharacterized protein</fullName>
    </submittedName>
</protein>
<gene>
    <name evidence="1" type="ORF">Pse7429DRAFT_2094</name>
</gene>
<sequence>MAAPFLNLKTLTRFSFYSYIHLSQDIKPNRELRREAPQLSIGFDFCPNITDYSYS</sequence>
<comment type="caution">
    <text evidence="1">The sequence shown here is derived from an EMBL/GenBank/DDBJ whole genome shotgun (WGS) entry which is preliminary data.</text>
</comment>
<reference evidence="1 2" key="1">
    <citation type="journal article" date="2013" name="Proc. Natl. Acad. Sci. U.S.A.">
        <title>Improving the coverage of the cyanobacterial phylum using diversity-driven genome sequencing.</title>
        <authorList>
            <person name="Shih P.M."/>
            <person name="Wu D."/>
            <person name="Latifi A."/>
            <person name="Axen S.D."/>
            <person name="Fewer D.P."/>
            <person name="Talla E."/>
            <person name="Calteau A."/>
            <person name="Cai F."/>
            <person name="Tandeau de Marsac N."/>
            <person name="Rippka R."/>
            <person name="Herdman M."/>
            <person name="Sivonen K."/>
            <person name="Coursin T."/>
            <person name="Laurent T."/>
            <person name="Goodwin L."/>
            <person name="Nolan M."/>
            <person name="Davenport K.W."/>
            <person name="Han C.S."/>
            <person name="Rubin E.M."/>
            <person name="Eisen J.A."/>
            <person name="Woyke T."/>
            <person name="Gugger M."/>
            <person name="Kerfeld C.A."/>
        </authorList>
    </citation>
    <scope>NUCLEOTIDE SEQUENCE [LARGE SCALE GENOMIC DNA]</scope>
    <source>
        <strain evidence="1 2">PCC 7429</strain>
    </source>
</reference>
<dbReference type="PATRIC" id="fig|927668.3.peg.2565"/>
<organism evidence="1 2">
    <name type="scientific">Pseudanabaena biceps PCC 7429</name>
    <dbReference type="NCBI Taxonomy" id="927668"/>
    <lineage>
        <taxon>Bacteria</taxon>
        <taxon>Bacillati</taxon>
        <taxon>Cyanobacteriota</taxon>
        <taxon>Cyanophyceae</taxon>
        <taxon>Pseudanabaenales</taxon>
        <taxon>Pseudanabaenaceae</taxon>
        <taxon>Pseudanabaena</taxon>
    </lineage>
</organism>
<evidence type="ECO:0000313" key="2">
    <source>
        <dbReference type="Proteomes" id="UP000011201"/>
    </source>
</evidence>
<accession>L8N1L2</accession>
<keyword evidence="2" id="KW-1185">Reference proteome</keyword>
<dbReference type="Proteomes" id="UP000011201">
    <property type="component" value="Unassembled WGS sequence"/>
</dbReference>
<dbReference type="EMBL" id="ALWB01000084">
    <property type="protein sequence ID" value="ELS32620.1"/>
    <property type="molecule type" value="Genomic_DNA"/>
</dbReference>
<proteinExistence type="predicted"/>